<dbReference type="GO" id="GO:0019748">
    <property type="term" value="P:secondary metabolic process"/>
    <property type="evidence" value="ECO:0007669"/>
    <property type="project" value="TreeGrafter"/>
</dbReference>
<keyword evidence="4" id="KW-1185">Reference proteome</keyword>
<proteinExistence type="predicted"/>
<sequence length="269" mass="30255">MIIDFHTHIFPDKIAKPTIDTLAVNSDAKAYTDGTRDSLLASMREAHVDLSVILPVVTRPGQFPSVNRFAREITAREFSLGEPNLISFGGIHPETGNYKQEIDDIAAMELKGIKLHPDYQKLFIDDIKYLRIIDRAAEKGLIISVHGGRDVGIPGEIHCTPRRVQNLLKQLDPDKLIIAHMGGYDCWDEVEEYLVGRKLYFDTGYSLGIMPDDQFLRIARGHGTDKILFATDSPWSGQKENIECIRRLKLKPEEENAVFSGNAVRLLKG</sequence>
<evidence type="ECO:0000256" key="1">
    <source>
        <dbReference type="ARBA" id="ARBA00023239"/>
    </source>
</evidence>
<dbReference type="Pfam" id="PF04909">
    <property type="entry name" value="Amidohydro_2"/>
    <property type="match status" value="1"/>
</dbReference>
<dbReference type="STRING" id="1122155.SAMN02745158_02028"/>
<dbReference type="InterPro" id="IPR032465">
    <property type="entry name" value="ACMSD"/>
</dbReference>
<dbReference type="OrthoDB" id="9777673at2"/>
<dbReference type="InterPro" id="IPR006680">
    <property type="entry name" value="Amidohydro-rel"/>
</dbReference>
<dbReference type="Gene3D" id="3.20.20.140">
    <property type="entry name" value="Metal-dependent hydrolases"/>
    <property type="match status" value="1"/>
</dbReference>
<dbReference type="GO" id="GO:0016831">
    <property type="term" value="F:carboxy-lyase activity"/>
    <property type="evidence" value="ECO:0007669"/>
    <property type="project" value="InterPro"/>
</dbReference>
<dbReference type="PANTHER" id="PTHR21240:SF28">
    <property type="entry name" value="ISO-OROTATE DECARBOXYLASE (EUROFUNG)"/>
    <property type="match status" value="1"/>
</dbReference>
<evidence type="ECO:0000313" key="3">
    <source>
        <dbReference type="EMBL" id="SHE94548.1"/>
    </source>
</evidence>
<protein>
    <recommendedName>
        <fullName evidence="2">Amidohydrolase-related domain-containing protein</fullName>
    </recommendedName>
</protein>
<accession>A0A1M4XMB0</accession>
<dbReference type="Proteomes" id="UP000184245">
    <property type="component" value="Unassembled WGS sequence"/>
</dbReference>
<organism evidence="3 4">
    <name type="scientific">Lactonifactor longoviformis DSM 17459</name>
    <dbReference type="NCBI Taxonomy" id="1122155"/>
    <lineage>
        <taxon>Bacteria</taxon>
        <taxon>Bacillati</taxon>
        <taxon>Bacillota</taxon>
        <taxon>Clostridia</taxon>
        <taxon>Eubacteriales</taxon>
        <taxon>Clostridiaceae</taxon>
        <taxon>Lactonifactor</taxon>
    </lineage>
</organism>
<dbReference type="PANTHER" id="PTHR21240">
    <property type="entry name" value="2-AMINO-3-CARBOXYLMUCONATE-6-SEMIALDEHYDE DECARBOXYLASE"/>
    <property type="match status" value="1"/>
</dbReference>
<gene>
    <name evidence="3" type="ORF">SAMN02745158_02028</name>
</gene>
<dbReference type="AlphaFoldDB" id="A0A1M4XMB0"/>
<dbReference type="GO" id="GO:0016787">
    <property type="term" value="F:hydrolase activity"/>
    <property type="evidence" value="ECO:0007669"/>
    <property type="project" value="InterPro"/>
</dbReference>
<evidence type="ECO:0000259" key="2">
    <source>
        <dbReference type="Pfam" id="PF04909"/>
    </source>
</evidence>
<reference evidence="3 4" key="1">
    <citation type="submission" date="2016-11" db="EMBL/GenBank/DDBJ databases">
        <authorList>
            <person name="Jaros S."/>
            <person name="Januszkiewicz K."/>
            <person name="Wedrychowicz H."/>
        </authorList>
    </citation>
    <scope>NUCLEOTIDE SEQUENCE [LARGE SCALE GENOMIC DNA]</scope>
    <source>
        <strain evidence="3 4">DSM 17459</strain>
    </source>
</reference>
<dbReference type="SUPFAM" id="SSF51556">
    <property type="entry name" value="Metallo-dependent hydrolases"/>
    <property type="match status" value="1"/>
</dbReference>
<keyword evidence="1" id="KW-0456">Lyase</keyword>
<dbReference type="CDD" id="cd01292">
    <property type="entry name" value="metallo-dependent_hydrolases"/>
    <property type="match status" value="1"/>
</dbReference>
<dbReference type="InterPro" id="IPR032466">
    <property type="entry name" value="Metal_Hydrolase"/>
</dbReference>
<name>A0A1M4XMB0_9CLOT</name>
<dbReference type="GO" id="GO:0005737">
    <property type="term" value="C:cytoplasm"/>
    <property type="evidence" value="ECO:0007669"/>
    <property type="project" value="TreeGrafter"/>
</dbReference>
<evidence type="ECO:0000313" key="4">
    <source>
        <dbReference type="Proteomes" id="UP000184245"/>
    </source>
</evidence>
<feature type="domain" description="Amidohydrolase-related" evidence="2">
    <location>
        <begin position="3"/>
        <end position="268"/>
    </location>
</feature>
<dbReference type="EMBL" id="FQVI01000009">
    <property type="protein sequence ID" value="SHE94548.1"/>
    <property type="molecule type" value="Genomic_DNA"/>
</dbReference>
<dbReference type="RefSeq" id="WP_072851286.1">
    <property type="nucleotide sequence ID" value="NZ_FQVI01000009.1"/>
</dbReference>